<gene>
    <name evidence="2" type="ORF">CF392_02790</name>
</gene>
<dbReference type="Proteomes" id="UP000218332">
    <property type="component" value="Unassembled WGS sequence"/>
</dbReference>
<comment type="caution">
    <text evidence="2">The sequence shown here is derived from an EMBL/GenBank/DDBJ whole genome shotgun (WGS) entry which is preliminary data.</text>
</comment>
<dbReference type="EMBL" id="NMPM01000010">
    <property type="protein sequence ID" value="PAV27077.1"/>
    <property type="molecule type" value="Genomic_DNA"/>
</dbReference>
<dbReference type="PANTHER" id="PTHR43581:SF2">
    <property type="entry name" value="EXCINUCLEASE ATPASE SUBUNIT"/>
    <property type="match status" value="1"/>
</dbReference>
<organism evidence="2 3">
    <name type="scientific">Tamilnaduibacter salinus</name>
    <dbReference type="NCBI Taxonomy" id="1484056"/>
    <lineage>
        <taxon>Bacteria</taxon>
        <taxon>Pseudomonadati</taxon>
        <taxon>Pseudomonadota</taxon>
        <taxon>Gammaproteobacteria</taxon>
        <taxon>Pseudomonadales</taxon>
        <taxon>Marinobacteraceae</taxon>
        <taxon>Tamilnaduibacter</taxon>
    </lineage>
</organism>
<dbReference type="InterPro" id="IPR003959">
    <property type="entry name" value="ATPase_AAA_core"/>
</dbReference>
<protein>
    <recommendedName>
        <fullName evidence="1">ATPase AAA-type core domain-containing protein</fullName>
    </recommendedName>
</protein>
<name>A0A2A2I5Z7_9GAMM</name>
<feature type="domain" description="ATPase AAA-type core" evidence="1">
    <location>
        <begin position="343"/>
        <end position="412"/>
    </location>
</feature>
<dbReference type="GO" id="GO:0016887">
    <property type="term" value="F:ATP hydrolysis activity"/>
    <property type="evidence" value="ECO:0007669"/>
    <property type="project" value="InterPro"/>
</dbReference>
<evidence type="ECO:0000313" key="2">
    <source>
        <dbReference type="EMBL" id="PAV27077.1"/>
    </source>
</evidence>
<dbReference type="AlphaFoldDB" id="A0A2A2I5Z7"/>
<keyword evidence="3" id="KW-1185">Reference proteome</keyword>
<dbReference type="Gene3D" id="3.40.50.300">
    <property type="entry name" value="P-loop containing nucleotide triphosphate hydrolases"/>
    <property type="match status" value="1"/>
</dbReference>
<evidence type="ECO:0000313" key="3">
    <source>
        <dbReference type="Proteomes" id="UP000218332"/>
    </source>
</evidence>
<sequence length="506" mass="57541">MIFKIIPHNHPLPSEGRNTAYLKPDDWNDYHYQTMFHLAIYDGSSNFIEIGSVKIGFKGQTPTTPTRDVMITPLKSLEPSFFSMGAEADYYKQLAKLPQKYRQKILTSLRDVVFDRDILKTALDEDVFNTSLMRFSSLTAIKFDYSRILDGSEPLTDFKFTYQRTRTPEKGPIELRFEVGKNDLPSTNIHALIGRNGSGKTTLLNDMTQAITHKNNNQSRFIDNDFLDEPISDDYFGHLVSVSFSAFDPFPPPEDQPDVKKGTCYKYIGLKDQKREDRLKNIKELQKEALEALEECLRNSGKRARWSSAINGLETDINFSEMNLKSLLETKPEEIEDRALDAMASMSSGHAIVFITITNLIAYVGLKTLVLIDEPESHLHPPLLSAFIRALSNLLKDQNGVAIIATHSPVVLQEVPRCCVWTITRFQQETNIRRPRTESFGKNVGTLTRDIFGLEVTTSGFHQLIKELAIEESTYKDALNRLDSNLGLEGRSILKTLMHEKEKYSK</sequence>
<dbReference type="SUPFAM" id="SSF52540">
    <property type="entry name" value="P-loop containing nucleoside triphosphate hydrolases"/>
    <property type="match status" value="1"/>
</dbReference>
<reference evidence="2 3" key="1">
    <citation type="submission" date="2017-07" db="EMBL/GenBank/DDBJ databases">
        <title>Tamlnaduibacter salinus (Mi-7) genome sequencing.</title>
        <authorList>
            <person name="Verma A."/>
            <person name="Krishnamurthi S."/>
        </authorList>
    </citation>
    <scope>NUCLEOTIDE SEQUENCE [LARGE SCALE GENOMIC DNA]</scope>
    <source>
        <strain evidence="2 3">Mi-7</strain>
    </source>
</reference>
<dbReference type="Pfam" id="PF13304">
    <property type="entry name" value="AAA_21"/>
    <property type="match status" value="1"/>
</dbReference>
<dbReference type="GO" id="GO:0005524">
    <property type="term" value="F:ATP binding"/>
    <property type="evidence" value="ECO:0007669"/>
    <property type="project" value="InterPro"/>
</dbReference>
<dbReference type="RefSeq" id="WP_095609940.1">
    <property type="nucleotide sequence ID" value="NZ_NMPM01000010.1"/>
</dbReference>
<dbReference type="InterPro" id="IPR027417">
    <property type="entry name" value="P-loop_NTPase"/>
</dbReference>
<dbReference type="InterPro" id="IPR051396">
    <property type="entry name" value="Bact_Antivir_Def_Nuclease"/>
</dbReference>
<proteinExistence type="predicted"/>
<dbReference type="PANTHER" id="PTHR43581">
    <property type="entry name" value="ATP/GTP PHOSPHATASE"/>
    <property type="match status" value="1"/>
</dbReference>
<accession>A0A2A2I5Z7</accession>
<evidence type="ECO:0000259" key="1">
    <source>
        <dbReference type="Pfam" id="PF13304"/>
    </source>
</evidence>